<protein>
    <submittedName>
        <fullName evidence="2">Uncharacterized protein</fullName>
    </submittedName>
</protein>
<dbReference type="InterPro" id="IPR035126">
    <property type="entry name" value="SCVP"/>
</dbReference>
<feature type="signal peptide" evidence="1">
    <location>
        <begin position="1"/>
        <end position="28"/>
    </location>
</feature>
<keyword evidence="1" id="KW-0732">Signal</keyword>
<comment type="caution">
    <text evidence="2">The sequence shown here is derived from an EMBL/GenBank/DDBJ whole genome shotgun (WGS) entry which is preliminary data.</text>
</comment>
<sequence>MNLKYLRINEMALLLLLFALLCIGEIYALQGDPAHIVLFTGEDYSSKHDAFYKETAAAIMKDELKKYGITFDERSITIRARSWLGKVEIDIYSDNAGVDCEELPAFVKDMIKRSFLVTGANVRCGSDPNVIYVGKNHP</sequence>
<reference evidence="3" key="1">
    <citation type="journal article" date="2015" name="Nat. Genet.">
        <title>The genome and transcriptome of the zoonotic hookworm Ancylostoma ceylanicum identify infection-specific gene families.</title>
        <authorList>
            <person name="Schwarz E.M."/>
            <person name="Hu Y."/>
            <person name="Antoshechkin I."/>
            <person name="Miller M.M."/>
            <person name="Sternberg P.W."/>
            <person name="Aroian R.V."/>
        </authorList>
    </citation>
    <scope>NUCLEOTIDE SEQUENCE</scope>
    <source>
        <strain evidence="3">HY135</strain>
    </source>
</reference>
<proteinExistence type="predicted"/>
<accession>A0A016VL33</accession>
<name>A0A016VL33_9BILA</name>
<evidence type="ECO:0000256" key="1">
    <source>
        <dbReference type="SAM" id="SignalP"/>
    </source>
</evidence>
<feature type="chain" id="PRO_5001490251" evidence="1">
    <location>
        <begin position="29"/>
        <end position="138"/>
    </location>
</feature>
<organism evidence="2 3">
    <name type="scientific">Ancylostoma ceylanicum</name>
    <dbReference type="NCBI Taxonomy" id="53326"/>
    <lineage>
        <taxon>Eukaryota</taxon>
        <taxon>Metazoa</taxon>
        <taxon>Ecdysozoa</taxon>
        <taxon>Nematoda</taxon>
        <taxon>Chromadorea</taxon>
        <taxon>Rhabditida</taxon>
        <taxon>Rhabditina</taxon>
        <taxon>Rhabditomorpha</taxon>
        <taxon>Strongyloidea</taxon>
        <taxon>Ancylostomatidae</taxon>
        <taxon>Ancylostomatinae</taxon>
        <taxon>Ancylostoma</taxon>
    </lineage>
</organism>
<dbReference type="Proteomes" id="UP000024635">
    <property type="component" value="Unassembled WGS sequence"/>
</dbReference>
<evidence type="ECO:0000313" key="3">
    <source>
        <dbReference type="Proteomes" id="UP000024635"/>
    </source>
</evidence>
<gene>
    <name evidence="2" type="primary">Acey_s0008.g96</name>
    <name evidence="2" type="ORF">Y032_0008g96</name>
</gene>
<keyword evidence="3" id="KW-1185">Reference proteome</keyword>
<evidence type="ECO:0000313" key="2">
    <source>
        <dbReference type="EMBL" id="EYC28329.1"/>
    </source>
</evidence>
<dbReference type="EMBL" id="JARK01001344">
    <property type="protein sequence ID" value="EYC28329.1"/>
    <property type="molecule type" value="Genomic_DNA"/>
</dbReference>
<dbReference type="AlphaFoldDB" id="A0A016VL33"/>
<dbReference type="Pfam" id="PF17619">
    <property type="entry name" value="SCVP"/>
    <property type="match status" value="1"/>
</dbReference>